<dbReference type="GO" id="GO:0006508">
    <property type="term" value="P:proteolysis"/>
    <property type="evidence" value="ECO:0007669"/>
    <property type="project" value="InterPro"/>
</dbReference>
<dbReference type="AlphaFoldDB" id="A0A927R4E2"/>
<evidence type="ECO:0000256" key="1">
    <source>
        <dbReference type="SAM" id="SignalP"/>
    </source>
</evidence>
<dbReference type="EMBL" id="JADBEL010000021">
    <property type="protein sequence ID" value="MBE1556096.1"/>
    <property type="molecule type" value="Genomic_DNA"/>
</dbReference>
<gene>
    <name evidence="3" type="ORF">H4683_003217</name>
</gene>
<sequence length="658" mass="75424">MRKLLFIMFFCIFMSGCDAEEEKAENQDLKETLENLTSKEMSGRLTGTKGNELAVDFVENSFKELGLETFQQDSFLIEYPHKFHDPNKLKFDINITLDDGKTIELERGKDFLESSGFTDYTIKSPYTLDINDSKLEEAFIVLEDDSDFQKAFEESKGVLIVKKELSRTLGMDNFDKPIIQITKETYNKLKKSKKGQIEIASSAQEETIQAYNVVGKIPGKDSKKAIVLSAHLDHVGQVNNTIYSGTIDNATGVSVLLNIARQLIDYQGSLENDIIIVAFNGEDSGLQGSYFFTDSIKGKYEHIYNINLDSLFDGPVDLVSTETEVSQELIQDLQVFLEDNGIKTNIDLSGTIMSDHSSFLHHHMNGLSIGSQNVMKKIHLPSDNTIKDINLSFLKNISDTLMKFVIKHDNNVYKHEHINEHEQYELTAEDEKLSEEFQEFQEFQEYFTKGLEELKYNEYKLAEYGEEKKLIIFEHLSYTFENLNEFKSYYPGVKFSPIIDNYSLKRIWTNKLNVDTSQFEVNKVYTKETSPKDLGFLGLKYYSEQDSEQVLEITISISKNLARDDDNSENIIKEIKINEQLFELNFKSESEPLRFFSYKQEVNNEFYTVTIAKGKEVVIEIDGASYAGIKSTLSEKEVENIIQNNNIVEIVAETLNSF</sequence>
<feature type="domain" description="Peptidase M28" evidence="2">
    <location>
        <begin position="212"/>
        <end position="404"/>
    </location>
</feature>
<evidence type="ECO:0000313" key="4">
    <source>
        <dbReference type="Proteomes" id="UP000658225"/>
    </source>
</evidence>
<proteinExistence type="predicted"/>
<evidence type="ECO:0000313" key="3">
    <source>
        <dbReference type="EMBL" id="MBE1556096.1"/>
    </source>
</evidence>
<dbReference type="Gene3D" id="3.40.630.10">
    <property type="entry name" value="Zn peptidases"/>
    <property type="match status" value="2"/>
</dbReference>
<protein>
    <recommendedName>
        <fullName evidence="2">Peptidase M28 domain-containing protein</fullName>
    </recommendedName>
</protein>
<dbReference type="Pfam" id="PF04389">
    <property type="entry name" value="Peptidase_M28"/>
    <property type="match status" value="1"/>
</dbReference>
<evidence type="ECO:0000259" key="2">
    <source>
        <dbReference type="Pfam" id="PF04389"/>
    </source>
</evidence>
<keyword evidence="1" id="KW-0732">Signal</keyword>
<dbReference type="SUPFAM" id="SSF53187">
    <property type="entry name" value="Zn-dependent exopeptidases"/>
    <property type="match status" value="1"/>
</dbReference>
<dbReference type="GO" id="GO:0008235">
    <property type="term" value="F:metalloexopeptidase activity"/>
    <property type="evidence" value="ECO:0007669"/>
    <property type="project" value="InterPro"/>
</dbReference>
<dbReference type="PANTHER" id="PTHR12147">
    <property type="entry name" value="METALLOPEPTIDASE M28 FAMILY MEMBER"/>
    <property type="match status" value="1"/>
</dbReference>
<feature type="chain" id="PRO_5037755943" description="Peptidase M28 domain-containing protein" evidence="1">
    <location>
        <begin position="20"/>
        <end position="658"/>
    </location>
</feature>
<name>A0A927R4E2_9BACL</name>
<comment type="caution">
    <text evidence="3">The sequence shown here is derived from an EMBL/GenBank/DDBJ whole genome shotgun (WGS) entry which is preliminary data.</text>
</comment>
<accession>A0A927R4E2</accession>
<feature type="signal peptide" evidence="1">
    <location>
        <begin position="1"/>
        <end position="19"/>
    </location>
</feature>
<dbReference type="RefSeq" id="WP_192599769.1">
    <property type="nucleotide sequence ID" value="NZ_JADBEL010000021.1"/>
</dbReference>
<organism evidence="3 4">
    <name type="scientific">Sporosarcina limicola</name>
    <dbReference type="NCBI Taxonomy" id="34101"/>
    <lineage>
        <taxon>Bacteria</taxon>
        <taxon>Bacillati</taxon>
        <taxon>Bacillota</taxon>
        <taxon>Bacilli</taxon>
        <taxon>Bacillales</taxon>
        <taxon>Caryophanaceae</taxon>
        <taxon>Sporosarcina</taxon>
    </lineage>
</organism>
<dbReference type="InterPro" id="IPR007484">
    <property type="entry name" value="Peptidase_M28"/>
</dbReference>
<keyword evidence="4" id="KW-1185">Reference proteome</keyword>
<dbReference type="InterPro" id="IPR045175">
    <property type="entry name" value="M28_fam"/>
</dbReference>
<dbReference type="PROSITE" id="PS51257">
    <property type="entry name" value="PROKAR_LIPOPROTEIN"/>
    <property type="match status" value="1"/>
</dbReference>
<dbReference type="Proteomes" id="UP000658225">
    <property type="component" value="Unassembled WGS sequence"/>
</dbReference>
<dbReference type="PANTHER" id="PTHR12147:SF26">
    <property type="entry name" value="PEPTIDASE M28 DOMAIN-CONTAINING PROTEIN"/>
    <property type="match status" value="1"/>
</dbReference>
<reference evidence="3" key="1">
    <citation type="submission" date="2020-10" db="EMBL/GenBank/DDBJ databases">
        <title>Genomic Encyclopedia of Type Strains, Phase IV (KMG-IV): sequencing the most valuable type-strain genomes for metagenomic binning, comparative biology and taxonomic classification.</title>
        <authorList>
            <person name="Goeker M."/>
        </authorList>
    </citation>
    <scope>NUCLEOTIDE SEQUENCE</scope>
    <source>
        <strain evidence="3">DSM 13886</strain>
    </source>
</reference>